<dbReference type="SUPFAM" id="SSF50475">
    <property type="entry name" value="FMN-binding split barrel"/>
    <property type="match status" value="1"/>
</dbReference>
<dbReference type="PANTHER" id="PTHR35802">
    <property type="entry name" value="PROTEASE SYNTHASE AND SPORULATION PROTEIN PAI 2"/>
    <property type="match status" value="1"/>
</dbReference>
<dbReference type="InterPro" id="IPR007396">
    <property type="entry name" value="TR_PAI2-type"/>
</dbReference>
<dbReference type="eggNOG" id="COG2808">
    <property type="taxonomic scope" value="Bacteria"/>
</dbReference>
<protein>
    <recommendedName>
        <fullName evidence="3">Transcriptional regulator</fullName>
    </recommendedName>
</protein>
<dbReference type="InterPro" id="IPR012349">
    <property type="entry name" value="Split_barrel_FMN-bd"/>
</dbReference>
<gene>
    <name evidence="1" type="ORF">HY29_01190</name>
</gene>
<keyword evidence="2" id="KW-1185">Reference proteome</keyword>
<organism evidence="1 2">
    <name type="scientific">Hyphomonas beringensis</name>
    <dbReference type="NCBI Taxonomy" id="1280946"/>
    <lineage>
        <taxon>Bacteria</taxon>
        <taxon>Pseudomonadati</taxon>
        <taxon>Pseudomonadota</taxon>
        <taxon>Alphaproteobacteria</taxon>
        <taxon>Hyphomonadales</taxon>
        <taxon>Hyphomonadaceae</taxon>
        <taxon>Hyphomonas</taxon>
    </lineage>
</organism>
<dbReference type="Pfam" id="PF04299">
    <property type="entry name" value="FMN_bind_2"/>
    <property type="match status" value="1"/>
</dbReference>
<evidence type="ECO:0000313" key="2">
    <source>
        <dbReference type="Proteomes" id="UP000027037"/>
    </source>
</evidence>
<proteinExistence type="predicted"/>
<dbReference type="Proteomes" id="UP000027037">
    <property type="component" value="Unassembled WGS sequence"/>
</dbReference>
<dbReference type="Gene3D" id="2.30.110.10">
    <property type="entry name" value="Electron Transport, Fmn-binding Protein, Chain A"/>
    <property type="match status" value="1"/>
</dbReference>
<dbReference type="STRING" id="1280946.HY29_01190"/>
<comment type="caution">
    <text evidence="1">The sequence shown here is derived from an EMBL/GenBank/DDBJ whole genome shotgun (WGS) entry which is preliminary data.</text>
</comment>
<dbReference type="EMBL" id="AWFF01000001">
    <property type="protein sequence ID" value="KCZ57371.1"/>
    <property type="molecule type" value="Genomic_DNA"/>
</dbReference>
<evidence type="ECO:0000313" key="1">
    <source>
        <dbReference type="EMBL" id="KCZ57371.1"/>
    </source>
</evidence>
<dbReference type="AlphaFoldDB" id="A0A062UAG8"/>
<name>A0A062UAG8_9PROT</name>
<reference evidence="1 2" key="1">
    <citation type="journal article" date="2014" name="Antonie Van Leeuwenhoek">
        <title>Hyphomonas beringensis sp. nov. and Hyphomonas chukchiensis sp. nov., isolated from surface seawater of the Bering Sea and Chukchi Sea.</title>
        <authorList>
            <person name="Li C."/>
            <person name="Lai Q."/>
            <person name="Li G."/>
            <person name="Dong C."/>
            <person name="Wang J."/>
            <person name="Liao Y."/>
            <person name="Shao Z."/>
        </authorList>
    </citation>
    <scope>NUCLEOTIDE SEQUENCE [LARGE SCALE GENOMIC DNA]</scope>
    <source>
        <strain evidence="1 2">25B14_1</strain>
    </source>
</reference>
<evidence type="ECO:0008006" key="3">
    <source>
        <dbReference type="Google" id="ProtNLM"/>
    </source>
</evidence>
<accession>A0A062UAG8</accession>
<sequence length="156" mass="17174">MPLLLETDAQGMPVSLLGHLPKSTLAASVLTEQPEIVCLFLGPNAYISPDWVSKPDWAPTWNFVSLKISGQLVLDEALTDEAIRSLVAHMNGLTGANWDIAAMGERYTSLLKGITGFRIRISSVLPRFKVGQDENSVTYSEIYDALTGHALQDWMR</sequence>
<dbReference type="PATRIC" id="fig|1280946.3.peg.230"/>
<dbReference type="PANTHER" id="PTHR35802:SF1">
    <property type="entry name" value="PROTEASE SYNTHASE AND SPORULATION PROTEIN PAI 2"/>
    <property type="match status" value="1"/>
</dbReference>